<evidence type="ECO:0000313" key="8">
    <source>
        <dbReference type="Proteomes" id="UP001177023"/>
    </source>
</evidence>
<evidence type="ECO:0000256" key="1">
    <source>
        <dbReference type="ARBA" id="ARBA00008455"/>
    </source>
</evidence>
<dbReference type="PROSITE" id="PS00640">
    <property type="entry name" value="THIOL_PROTEASE_ASN"/>
    <property type="match status" value="1"/>
</dbReference>
<proteinExistence type="inferred from homology"/>
<comment type="similarity">
    <text evidence="1">Belongs to the peptidase C1 family.</text>
</comment>
<dbReference type="PROSITE" id="PS00139">
    <property type="entry name" value="THIOL_PROTEASE_CYS"/>
    <property type="match status" value="1"/>
</dbReference>
<dbReference type="InterPro" id="IPR039417">
    <property type="entry name" value="Peptidase_C1A_papain-like"/>
</dbReference>
<accession>A0AA36CCP7</accession>
<evidence type="ECO:0000259" key="6">
    <source>
        <dbReference type="SMART" id="SM00645"/>
    </source>
</evidence>
<dbReference type="PRINTS" id="PR00705">
    <property type="entry name" value="PAPAIN"/>
</dbReference>
<dbReference type="CDD" id="cd02248">
    <property type="entry name" value="Peptidase_C1A"/>
    <property type="match status" value="1"/>
</dbReference>
<dbReference type="EMBL" id="CATQJA010001130">
    <property type="protein sequence ID" value="CAJ0565920.1"/>
    <property type="molecule type" value="Genomic_DNA"/>
</dbReference>
<name>A0AA36CCP7_9BILA</name>
<comment type="caution">
    <text evidence="7">The sequence shown here is derived from an EMBL/GenBank/DDBJ whole genome shotgun (WGS) entry which is preliminary data.</text>
</comment>
<dbReference type="SMART" id="SM00645">
    <property type="entry name" value="Pept_C1"/>
    <property type="match status" value="1"/>
</dbReference>
<protein>
    <recommendedName>
        <fullName evidence="6">Peptidase C1A papain C-terminal domain-containing protein</fullName>
    </recommendedName>
</protein>
<evidence type="ECO:0000256" key="3">
    <source>
        <dbReference type="ARBA" id="ARBA00022801"/>
    </source>
</evidence>
<dbReference type="InterPro" id="IPR025661">
    <property type="entry name" value="Pept_asp_AS"/>
</dbReference>
<feature type="domain" description="Peptidase C1A papain C-terminal" evidence="6">
    <location>
        <begin position="98"/>
        <end position="317"/>
    </location>
</feature>
<dbReference type="InterPro" id="IPR025660">
    <property type="entry name" value="Pept_his_AS"/>
</dbReference>
<keyword evidence="2" id="KW-0645">Protease</keyword>
<evidence type="ECO:0000256" key="4">
    <source>
        <dbReference type="ARBA" id="ARBA00022807"/>
    </source>
</evidence>
<dbReference type="InterPro" id="IPR038765">
    <property type="entry name" value="Papain-like_cys_pep_sf"/>
</dbReference>
<dbReference type="InterPro" id="IPR013128">
    <property type="entry name" value="Peptidase_C1A"/>
</dbReference>
<keyword evidence="5" id="KW-1015">Disulfide bond</keyword>
<dbReference type="InterPro" id="IPR000668">
    <property type="entry name" value="Peptidase_C1A_C"/>
</dbReference>
<sequence length="322" mass="35751">MLAHTSKIRDDLELDVLELKLHWCVRAHSYIDAYRTGRIYENPTPAPWAINDPRRRTFKRNCTDGTDACKKRKRNYAKNLKRLKQLNETTHGDYEVEENKFMDWSDDELKQVGAVRNQGSCGSCWAFATSAAVETQMNYKNNRTGAIRRAYPEQYLVDCATNNYGCGGGWPSAAMEYIREYGTPRGAAYPYAGKVTKCKAGLTLEKPISSVTDLTGNVAAAMNFITNNGPITACFFVCNGFYSYKSGIYTTDCTPSSPGFLGGHAVAIIGYGTNAAGINYWLVRNSWGADWGLGGYFMIERGADIAGFETWELMGPTTVLLP</sequence>
<dbReference type="PANTHER" id="PTHR12411">
    <property type="entry name" value="CYSTEINE PROTEASE FAMILY C1-RELATED"/>
    <property type="match status" value="1"/>
</dbReference>
<dbReference type="GO" id="GO:0008234">
    <property type="term" value="F:cysteine-type peptidase activity"/>
    <property type="evidence" value="ECO:0007669"/>
    <property type="project" value="UniProtKB-KW"/>
</dbReference>
<evidence type="ECO:0000313" key="7">
    <source>
        <dbReference type="EMBL" id="CAJ0565920.1"/>
    </source>
</evidence>
<keyword evidence="3" id="KW-0378">Hydrolase</keyword>
<keyword evidence="4" id="KW-0788">Thiol protease</keyword>
<dbReference type="Proteomes" id="UP001177023">
    <property type="component" value="Unassembled WGS sequence"/>
</dbReference>
<dbReference type="PROSITE" id="PS00639">
    <property type="entry name" value="THIOL_PROTEASE_HIS"/>
    <property type="match status" value="1"/>
</dbReference>
<evidence type="ECO:0000256" key="2">
    <source>
        <dbReference type="ARBA" id="ARBA00022670"/>
    </source>
</evidence>
<reference evidence="7" key="1">
    <citation type="submission" date="2023-06" db="EMBL/GenBank/DDBJ databases">
        <authorList>
            <person name="Delattre M."/>
        </authorList>
    </citation>
    <scope>NUCLEOTIDE SEQUENCE</scope>
    <source>
        <strain evidence="7">AF72</strain>
    </source>
</reference>
<dbReference type="Pfam" id="PF00112">
    <property type="entry name" value="Peptidase_C1"/>
    <property type="match status" value="1"/>
</dbReference>
<dbReference type="SUPFAM" id="SSF54001">
    <property type="entry name" value="Cysteine proteinases"/>
    <property type="match status" value="1"/>
</dbReference>
<feature type="non-terminal residue" evidence="7">
    <location>
        <position position="1"/>
    </location>
</feature>
<keyword evidence="8" id="KW-1185">Reference proteome</keyword>
<evidence type="ECO:0000256" key="5">
    <source>
        <dbReference type="ARBA" id="ARBA00023157"/>
    </source>
</evidence>
<dbReference type="GO" id="GO:0006508">
    <property type="term" value="P:proteolysis"/>
    <property type="evidence" value="ECO:0007669"/>
    <property type="project" value="UniProtKB-KW"/>
</dbReference>
<dbReference type="Gene3D" id="3.90.70.10">
    <property type="entry name" value="Cysteine proteinases"/>
    <property type="match status" value="1"/>
</dbReference>
<gene>
    <name evidence="7" type="ORF">MSPICULIGERA_LOCUS4543</name>
</gene>
<organism evidence="7 8">
    <name type="scientific">Mesorhabditis spiculigera</name>
    <dbReference type="NCBI Taxonomy" id="96644"/>
    <lineage>
        <taxon>Eukaryota</taxon>
        <taxon>Metazoa</taxon>
        <taxon>Ecdysozoa</taxon>
        <taxon>Nematoda</taxon>
        <taxon>Chromadorea</taxon>
        <taxon>Rhabditida</taxon>
        <taxon>Rhabditina</taxon>
        <taxon>Rhabditomorpha</taxon>
        <taxon>Rhabditoidea</taxon>
        <taxon>Rhabditidae</taxon>
        <taxon>Mesorhabditinae</taxon>
        <taxon>Mesorhabditis</taxon>
    </lineage>
</organism>
<dbReference type="InterPro" id="IPR000169">
    <property type="entry name" value="Pept_cys_AS"/>
</dbReference>
<dbReference type="AlphaFoldDB" id="A0AA36CCP7"/>